<evidence type="ECO:0000256" key="8">
    <source>
        <dbReference type="ARBA" id="ARBA00022643"/>
    </source>
</evidence>
<feature type="domain" description="FAD-binding FR-type" evidence="16">
    <location>
        <begin position="147"/>
        <end position="384"/>
    </location>
</feature>
<dbReference type="InterPro" id="IPR039261">
    <property type="entry name" value="FNR_nucleotide-bd"/>
</dbReference>
<keyword evidence="6" id="KW-0349">Heme</keyword>
<dbReference type="InterPro" id="IPR001709">
    <property type="entry name" value="Flavoprot_Pyr_Nucl_cyt_Rdtase"/>
</dbReference>
<dbReference type="InterPro" id="IPR001094">
    <property type="entry name" value="Flavdoxin-like"/>
</dbReference>
<comment type="cofactor">
    <cofactor evidence="1">
        <name>FMN</name>
        <dbReference type="ChEBI" id="CHEBI:58210"/>
    </cofactor>
</comment>
<dbReference type="SUPFAM" id="SSF52343">
    <property type="entry name" value="Ferredoxin reductase-like, C-terminal NADP-linked domain"/>
    <property type="match status" value="1"/>
</dbReference>
<dbReference type="PRINTS" id="PR00371">
    <property type="entry name" value="FPNCR"/>
</dbReference>
<evidence type="ECO:0000256" key="14">
    <source>
        <dbReference type="ARBA" id="ARBA00023004"/>
    </source>
</evidence>
<keyword evidence="7" id="KW-0285">Flavoprotein</keyword>
<dbReference type="GO" id="GO:0046872">
    <property type="term" value="F:metal ion binding"/>
    <property type="evidence" value="ECO:0007669"/>
    <property type="project" value="UniProtKB-KW"/>
</dbReference>
<dbReference type="Pfam" id="PF00258">
    <property type="entry name" value="Flavodoxin_1"/>
    <property type="match status" value="1"/>
</dbReference>
<keyword evidence="8" id="KW-0288">FMN</keyword>
<evidence type="ECO:0000259" key="15">
    <source>
        <dbReference type="PROSITE" id="PS50902"/>
    </source>
</evidence>
<dbReference type="Gene3D" id="1.20.990.10">
    <property type="entry name" value="NADPH-cytochrome p450 Reductase, Chain A, domain 3"/>
    <property type="match status" value="1"/>
</dbReference>
<dbReference type="GO" id="GO:0010181">
    <property type="term" value="F:FMN binding"/>
    <property type="evidence" value="ECO:0007669"/>
    <property type="project" value="InterPro"/>
</dbReference>
<evidence type="ECO:0000256" key="12">
    <source>
        <dbReference type="ARBA" id="ARBA00022860"/>
    </source>
</evidence>
<evidence type="ECO:0000256" key="9">
    <source>
        <dbReference type="ARBA" id="ARBA00022723"/>
    </source>
</evidence>
<dbReference type="InterPro" id="IPR050607">
    <property type="entry name" value="NOS"/>
</dbReference>
<dbReference type="InterPro" id="IPR008254">
    <property type="entry name" value="Flavodoxin/NO_synth"/>
</dbReference>
<reference evidence="17" key="1">
    <citation type="submission" date="2021-01" db="UniProtKB">
        <authorList>
            <consortium name="EnsemblMetazoa"/>
        </authorList>
    </citation>
    <scope>IDENTIFICATION</scope>
</reference>
<keyword evidence="10" id="KW-0274">FAD</keyword>
<feature type="domain" description="Flavodoxin-like" evidence="15">
    <location>
        <begin position="1"/>
        <end position="92"/>
    </location>
</feature>
<evidence type="ECO:0000256" key="2">
    <source>
        <dbReference type="ARBA" id="ARBA00001970"/>
    </source>
</evidence>
<dbReference type="PROSITE" id="PS51384">
    <property type="entry name" value="FAD_FR"/>
    <property type="match status" value="1"/>
</dbReference>
<dbReference type="FunFam" id="1.20.990.10:FF:000002">
    <property type="entry name" value="Nitric oxide synthase"/>
    <property type="match status" value="1"/>
</dbReference>
<evidence type="ECO:0000256" key="11">
    <source>
        <dbReference type="ARBA" id="ARBA00022857"/>
    </source>
</evidence>
<dbReference type="Pfam" id="PF00667">
    <property type="entry name" value="FAD_binding_1"/>
    <property type="match status" value="1"/>
</dbReference>
<dbReference type="Gene3D" id="2.40.30.10">
    <property type="entry name" value="Translation factors"/>
    <property type="match status" value="1"/>
</dbReference>
<dbReference type="InterPro" id="IPR029039">
    <property type="entry name" value="Flavoprotein-like_sf"/>
</dbReference>
<evidence type="ECO:0000256" key="10">
    <source>
        <dbReference type="ARBA" id="ARBA00022827"/>
    </source>
</evidence>
<dbReference type="PRINTS" id="PR00369">
    <property type="entry name" value="FLAVODOXIN"/>
</dbReference>
<comment type="similarity">
    <text evidence="4">Belongs to the NOS family.</text>
</comment>
<dbReference type="EC" id="1.14.13.39" evidence="5"/>
<dbReference type="OrthoDB" id="5975341at2759"/>
<dbReference type="PANTHER" id="PTHR43410:SF1">
    <property type="entry name" value="NITRIC OXIDE SYNTHASE"/>
    <property type="match status" value="1"/>
</dbReference>
<dbReference type="PROSITE" id="PS50902">
    <property type="entry name" value="FLAVODOXIN_LIKE"/>
    <property type="match status" value="1"/>
</dbReference>
<dbReference type="GO" id="GO:0005516">
    <property type="term" value="F:calmodulin binding"/>
    <property type="evidence" value="ECO:0007669"/>
    <property type="project" value="UniProtKB-KW"/>
</dbReference>
<dbReference type="Proteomes" id="UP000594262">
    <property type="component" value="Unplaced"/>
</dbReference>
<organism evidence="17 18">
    <name type="scientific">Clytia hemisphaerica</name>
    <dbReference type="NCBI Taxonomy" id="252671"/>
    <lineage>
        <taxon>Eukaryota</taxon>
        <taxon>Metazoa</taxon>
        <taxon>Cnidaria</taxon>
        <taxon>Hydrozoa</taxon>
        <taxon>Hydroidolina</taxon>
        <taxon>Leptothecata</taxon>
        <taxon>Obeliida</taxon>
        <taxon>Clytiidae</taxon>
        <taxon>Clytia</taxon>
    </lineage>
</organism>
<dbReference type="AlphaFoldDB" id="A0A7M5UAB4"/>
<dbReference type="EnsemblMetazoa" id="CLYHEMT008159.1">
    <property type="protein sequence ID" value="CLYHEMP008159.1"/>
    <property type="gene ID" value="CLYHEMG008159"/>
</dbReference>
<evidence type="ECO:0000313" key="18">
    <source>
        <dbReference type="Proteomes" id="UP000594262"/>
    </source>
</evidence>
<dbReference type="InterPro" id="IPR001433">
    <property type="entry name" value="OxRdtase_FAD/NAD-bd"/>
</dbReference>
<comment type="cofactor">
    <cofactor evidence="3">
        <name>FAD</name>
        <dbReference type="ChEBI" id="CHEBI:57692"/>
    </cofactor>
</comment>
<keyword evidence="11" id="KW-0521">NADP</keyword>
<dbReference type="Gene3D" id="3.40.50.80">
    <property type="entry name" value="Nucleotide-binding domain of ferredoxin-NADP reductase (FNR) module"/>
    <property type="match status" value="1"/>
</dbReference>
<keyword evidence="13" id="KW-0560">Oxidoreductase</keyword>
<evidence type="ECO:0000256" key="3">
    <source>
        <dbReference type="ARBA" id="ARBA00001974"/>
    </source>
</evidence>
<dbReference type="InterPro" id="IPR003097">
    <property type="entry name" value="CysJ-like_FAD-binding"/>
</dbReference>
<dbReference type="SUPFAM" id="SSF63380">
    <property type="entry name" value="Riboflavin synthase domain-like"/>
    <property type="match status" value="1"/>
</dbReference>
<name>A0A7M5UAB4_9CNID</name>
<sequence>MPMQGSFQDGLEAMIAETASSSLSTESLEILTNVRFAVFGLGSRAYPNFCSFAHIVKRLLKSLGGEEIHETGEGDELCGQESSFNEWAAGAFKAACDSFGIYDVDMKAAISSIASSAKDWKKGLFKLSKTPVGNESIPEALSKLHRKKVVPAKCISVQNLQSSQSDRVTNLVKIDRCGHDEIMYKAGDHLSVYPTNEKVLVDALLDRVICDVGYDDCVTMEIKEVDKWVQSNKIPFVTTLRQMITSYLDITSPPSPKLLAVFSEEATNEEEKNELELLSTDNDKYEDWSHANYPNIVEVLEKFKSVACDVTMLINHLPLLNPRHYSISSSQDLHPSEVHVTVALVSYEIKGNTHNGVCSYYLSNLKPNDVVYCNIRKASSFYLPTDRSSPVIMIGPGTGIAPFRSFWQQALFEHTENKDSVKRDMTLYFGCRNSKHDDIYAKETTELVNQKILSSVRTAYSREENLPKTYVQQILHQDMEKVGETILDKQGHVYVCGDVTMASDVSKMITKILQEYAALSDEEAKQFISELRTSKRYHEDIFGVTLKVKEVTEKVRKGSKRLRKQKTLTKQLTLNS</sequence>
<protein>
    <recommendedName>
        <fullName evidence="5">nitric-oxide synthase (NADPH)</fullName>
        <ecNumber evidence="5">1.14.13.39</ecNumber>
    </recommendedName>
</protein>
<comment type="cofactor">
    <cofactor evidence="2">
        <name>heme b</name>
        <dbReference type="ChEBI" id="CHEBI:60344"/>
    </cofactor>
</comment>
<dbReference type="InterPro" id="IPR023173">
    <property type="entry name" value="NADPH_Cyt_P450_Rdtase_alpha"/>
</dbReference>
<dbReference type="InterPro" id="IPR017938">
    <property type="entry name" value="Riboflavin_synthase-like_b-brl"/>
</dbReference>
<dbReference type="InterPro" id="IPR017927">
    <property type="entry name" value="FAD-bd_FR_type"/>
</dbReference>
<dbReference type="Gene3D" id="3.40.50.360">
    <property type="match status" value="1"/>
</dbReference>
<accession>A0A7M5UAB4</accession>
<evidence type="ECO:0000313" key="17">
    <source>
        <dbReference type="EnsemblMetazoa" id="CLYHEMP008159.1"/>
    </source>
</evidence>
<evidence type="ECO:0000256" key="7">
    <source>
        <dbReference type="ARBA" id="ARBA00022630"/>
    </source>
</evidence>
<dbReference type="PANTHER" id="PTHR43410">
    <property type="entry name" value="NITRIC OXIDE SYNTHASE OXYGENASE"/>
    <property type="match status" value="1"/>
</dbReference>
<keyword evidence="18" id="KW-1185">Reference proteome</keyword>
<keyword evidence="14" id="KW-0408">Iron</keyword>
<keyword evidence="12" id="KW-0112">Calmodulin-binding</keyword>
<evidence type="ECO:0000256" key="5">
    <source>
        <dbReference type="ARBA" id="ARBA00012989"/>
    </source>
</evidence>
<evidence type="ECO:0000256" key="1">
    <source>
        <dbReference type="ARBA" id="ARBA00001917"/>
    </source>
</evidence>
<evidence type="ECO:0000256" key="13">
    <source>
        <dbReference type="ARBA" id="ARBA00023002"/>
    </source>
</evidence>
<evidence type="ECO:0000256" key="6">
    <source>
        <dbReference type="ARBA" id="ARBA00022617"/>
    </source>
</evidence>
<keyword evidence="9" id="KW-0479">Metal-binding</keyword>
<dbReference type="Pfam" id="PF00175">
    <property type="entry name" value="NAD_binding_1"/>
    <property type="match status" value="1"/>
</dbReference>
<evidence type="ECO:0000256" key="4">
    <source>
        <dbReference type="ARBA" id="ARBA00006267"/>
    </source>
</evidence>
<dbReference type="FunFam" id="3.40.50.80:FF:000003">
    <property type="entry name" value="Nitric oxide synthase"/>
    <property type="match status" value="1"/>
</dbReference>
<evidence type="ECO:0000259" key="16">
    <source>
        <dbReference type="PROSITE" id="PS51384"/>
    </source>
</evidence>
<dbReference type="GO" id="GO:0004517">
    <property type="term" value="F:nitric-oxide synthase activity"/>
    <property type="evidence" value="ECO:0007669"/>
    <property type="project" value="UniProtKB-EC"/>
</dbReference>
<dbReference type="SUPFAM" id="SSF52218">
    <property type="entry name" value="Flavoproteins"/>
    <property type="match status" value="1"/>
</dbReference>
<proteinExistence type="inferred from homology"/>